<keyword evidence="2" id="KW-1185">Reference proteome</keyword>
<keyword evidence="1" id="KW-0732">Signal</keyword>
<evidence type="ECO:0000313" key="3">
    <source>
        <dbReference type="WBParaSite" id="Pan_g11970.t1"/>
    </source>
</evidence>
<dbReference type="AlphaFoldDB" id="A0A7E4USI6"/>
<evidence type="ECO:0000256" key="1">
    <source>
        <dbReference type="SAM" id="SignalP"/>
    </source>
</evidence>
<feature type="chain" id="PRO_5028883383" evidence="1">
    <location>
        <begin position="22"/>
        <end position="115"/>
    </location>
</feature>
<organism evidence="2 3">
    <name type="scientific">Panagrellus redivivus</name>
    <name type="common">Microworm</name>
    <dbReference type="NCBI Taxonomy" id="6233"/>
    <lineage>
        <taxon>Eukaryota</taxon>
        <taxon>Metazoa</taxon>
        <taxon>Ecdysozoa</taxon>
        <taxon>Nematoda</taxon>
        <taxon>Chromadorea</taxon>
        <taxon>Rhabditida</taxon>
        <taxon>Tylenchina</taxon>
        <taxon>Panagrolaimomorpha</taxon>
        <taxon>Panagrolaimoidea</taxon>
        <taxon>Panagrolaimidae</taxon>
        <taxon>Panagrellus</taxon>
    </lineage>
</organism>
<reference evidence="2" key="1">
    <citation type="journal article" date="2013" name="Genetics">
        <title>The draft genome and transcriptome of Panagrellus redivivus are shaped by the harsh demands of a free-living lifestyle.</title>
        <authorList>
            <person name="Srinivasan J."/>
            <person name="Dillman A.R."/>
            <person name="Macchietto M.G."/>
            <person name="Heikkinen L."/>
            <person name="Lakso M."/>
            <person name="Fracchia K.M."/>
            <person name="Antoshechkin I."/>
            <person name="Mortazavi A."/>
            <person name="Wong G."/>
            <person name="Sternberg P.W."/>
        </authorList>
    </citation>
    <scope>NUCLEOTIDE SEQUENCE [LARGE SCALE GENOMIC DNA]</scope>
    <source>
        <strain evidence="2">MT8872</strain>
    </source>
</reference>
<name>A0A7E4USI6_PANRE</name>
<proteinExistence type="predicted"/>
<feature type="signal peptide" evidence="1">
    <location>
        <begin position="1"/>
        <end position="21"/>
    </location>
</feature>
<dbReference type="Gene3D" id="2.60.20.10">
    <property type="entry name" value="Crystallins"/>
    <property type="match status" value="1"/>
</dbReference>
<protein>
    <submittedName>
        <fullName evidence="3">Secreted protein</fullName>
    </submittedName>
</protein>
<sequence>MIAKIVSILTILSSLAITVDSEKVFHLFADSYREGHLITYGRPDDDRNCYNIDYRFARKARSIKNGGFCVNLYSHNNCQGDRIRSEPYCSRSECCFDRDFEWCDFAYKASSFKLC</sequence>
<dbReference type="Proteomes" id="UP000492821">
    <property type="component" value="Unassembled WGS sequence"/>
</dbReference>
<evidence type="ECO:0000313" key="2">
    <source>
        <dbReference type="Proteomes" id="UP000492821"/>
    </source>
</evidence>
<accession>A0A7E4USI6</accession>
<reference evidence="3" key="2">
    <citation type="submission" date="2020-10" db="UniProtKB">
        <authorList>
            <consortium name="WormBaseParasite"/>
        </authorList>
    </citation>
    <scope>IDENTIFICATION</scope>
</reference>
<dbReference type="WBParaSite" id="Pan_g11970.t1">
    <property type="protein sequence ID" value="Pan_g11970.t1"/>
    <property type="gene ID" value="Pan_g11970"/>
</dbReference>